<organism evidence="3 4">
    <name type="scientific">Hibiscus sabdariffa</name>
    <name type="common">roselle</name>
    <dbReference type="NCBI Taxonomy" id="183260"/>
    <lineage>
        <taxon>Eukaryota</taxon>
        <taxon>Viridiplantae</taxon>
        <taxon>Streptophyta</taxon>
        <taxon>Embryophyta</taxon>
        <taxon>Tracheophyta</taxon>
        <taxon>Spermatophyta</taxon>
        <taxon>Magnoliopsida</taxon>
        <taxon>eudicotyledons</taxon>
        <taxon>Gunneridae</taxon>
        <taxon>Pentapetalae</taxon>
        <taxon>rosids</taxon>
        <taxon>malvids</taxon>
        <taxon>Malvales</taxon>
        <taxon>Malvaceae</taxon>
        <taxon>Malvoideae</taxon>
        <taxon>Hibiscus</taxon>
    </lineage>
</organism>
<reference evidence="3 4" key="1">
    <citation type="journal article" date="2024" name="G3 (Bethesda)">
        <title>Genome assembly of Hibiscus sabdariffa L. provides insights into metabolisms of medicinal natural products.</title>
        <authorList>
            <person name="Kim T."/>
        </authorList>
    </citation>
    <scope>NUCLEOTIDE SEQUENCE [LARGE SCALE GENOMIC DNA]</scope>
    <source>
        <strain evidence="3">TK-2024</strain>
        <tissue evidence="3">Old leaves</tissue>
    </source>
</reference>
<dbReference type="InterPro" id="IPR002423">
    <property type="entry name" value="Cpn60/GroEL/TCP-1"/>
</dbReference>
<dbReference type="Pfam" id="PF00118">
    <property type="entry name" value="Cpn60_TCP1"/>
    <property type="match status" value="1"/>
</dbReference>
<evidence type="ECO:0000313" key="4">
    <source>
        <dbReference type="Proteomes" id="UP001472677"/>
    </source>
</evidence>
<keyword evidence="4" id="KW-1185">Reference proteome</keyword>
<keyword evidence="2" id="KW-0143">Chaperone</keyword>
<dbReference type="EMBL" id="JBBPBM010000002">
    <property type="protein sequence ID" value="KAK8597003.1"/>
    <property type="molecule type" value="Genomic_DNA"/>
</dbReference>
<dbReference type="InterPro" id="IPR001844">
    <property type="entry name" value="Cpn60/GroEL"/>
</dbReference>
<sequence>MKLVMVDAIKETLENDEQKVGADIVKRALGYPMKLIAKNAGVNGSVVIEKVLSNEYPKYGYNAATGKYEDLMASGIIDPTKVVRCCLEHATSVARTFLTSDAVVVDIKKLEPLPAAGNTMDNSVFYETFEESAKSSKEAVRIESDVARETDEARYISADFSLPKGGKDLGDDDFKSWCEPFPERTVGDEGEIAEVIPLNIMLSGKTRPNVVSRHYLTLKRQLAKARSWLATLPPWSRCIIQGEGANPPMNVEEIGQREPKVPAGFGPWQRLGMEVVFLKGMKRELSSMGVLEGKDAPVEKMGKTTGGLSKGLLKVVVKDKELANANERVTSIAKEIEALRQHLVDVHNGWKRAKTQVVDANGEYVATQADAHSILCIVHVAMSLLDLRNMDLHYCWNVMEGIKFDLYNPSSISWETAREGLLPYVWVEVSDDLPIMSKVYWKGILQIFQ</sequence>
<evidence type="ECO:0000256" key="1">
    <source>
        <dbReference type="ARBA" id="ARBA00006607"/>
    </source>
</evidence>
<accession>A0ABR2G9A1</accession>
<proteinExistence type="inferred from homology"/>
<name>A0ABR2G9A1_9ROSI</name>
<evidence type="ECO:0000256" key="2">
    <source>
        <dbReference type="ARBA" id="ARBA00023186"/>
    </source>
</evidence>
<protein>
    <submittedName>
        <fullName evidence="3">Uncharacterized protein</fullName>
    </submittedName>
</protein>
<comment type="similarity">
    <text evidence="1">Belongs to the chaperonin (HSP60) family.</text>
</comment>
<dbReference type="InterPro" id="IPR027413">
    <property type="entry name" value="GROEL-like_equatorial_sf"/>
</dbReference>
<dbReference type="PANTHER" id="PTHR45633">
    <property type="entry name" value="60 KDA HEAT SHOCK PROTEIN, MITOCHONDRIAL"/>
    <property type="match status" value="1"/>
</dbReference>
<gene>
    <name evidence="3" type="ORF">V6N12_065480</name>
</gene>
<dbReference type="SUPFAM" id="SSF48592">
    <property type="entry name" value="GroEL equatorial domain-like"/>
    <property type="match status" value="1"/>
</dbReference>
<dbReference type="Proteomes" id="UP001472677">
    <property type="component" value="Unassembled WGS sequence"/>
</dbReference>
<comment type="caution">
    <text evidence="3">The sequence shown here is derived from an EMBL/GenBank/DDBJ whole genome shotgun (WGS) entry which is preliminary data.</text>
</comment>
<dbReference type="Gene3D" id="1.10.560.10">
    <property type="entry name" value="GroEL-like equatorial domain"/>
    <property type="match status" value="1"/>
</dbReference>
<evidence type="ECO:0000313" key="3">
    <source>
        <dbReference type="EMBL" id="KAK8597003.1"/>
    </source>
</evidence>